<dbReference type="SUPFAM" id="SSF46785">
    <property type="entry name" value="Winged helix' DNA-binding domain"/>
    <property type="match status" value="1"/>
</dbReference>
<gene>
    <name evidence="2" type="ORF">DILT_LOCUS14429</name>
</gene>
<reference evidence="2 3" key="1">
    <citation type="submission" date="2018-11" db="EMBL/GenBank/DDBJ databases">
        <authorList>
            <consortium name="Pathogen Informatics"/>
        </authorList>
    </citation>
    <scope>NUCLEOTIDE SEQUENCE [LARGE SCALE GENOMIC DNA]</scope>
</reference>
<evidence type="ECO:0000313" key="3">
    <source>
        <dbReference type="Proteomes" id="UP000281553"/>
    </source>
</evidence>
<name>A0A3P7PXH4_DIBLA</name>
<organism evidence="2 3">
    <name type="scientific">Dibothriocephalus latus</name>
    <name type="common">Fish tapeworm</name>
    <name type="synonym">Diphyllobothrium latum</name>
    <dbReference type="NCBI Taxonomy" id="60516"/>
    <lineage>
        <taxon>Eukaryota</taxon>
        <taxon>Metazoa</taxon>
        <taxon>Spiralia</taxon>
        <taxon>Lophotrochozoa</taxon>
        <taxon>Platyhelminthes</taxon>
        <taxon>Cestoda</taxon>
        <taxon>Eucestoda</taxon>
        <taxon>Diphyllobothriidea</taxon>
        <taxon>Diphyllobothriidae</taxon>
        <taxon>Dibothriocephalus</taxon>
    </lineage>
</organism>
<sequence length="105" mass="11500">MSPSIWRYNPPGGVEAEGSSRLLDSVPQDVEVVFGPPVSVTREEHAWNFPDPLIVTFGEVLRAASKFYTVLLLRKQGAVELVQEGPYADIRLFRGPTFGGVPSEA</sequence>
<dbReference type="Pfam" id="PF04824">
    <property type="entry name" value="Rad21_Rec8"/>
    <property type="match status" value="1"/>
</dbReference>
<dbReference type="EMBL" id="UYRU01074249">
    <property type="protein sequence ID" value="VDN24412.1"/>
    <property type="molecule type" value="Genomic_DNA"/>
</dbReference>
<feature type="domain" description="Rad21/Rec8-like protein C-terminal eukaryotic" evidence="1">
    <location>
        <begin position="63"/>
        <end position="98"/>
    </location>
</feature>
<protein>
    <recommendedName>
        <fullName evidence="1">Rad21/Rec8-like protein C-terminal eukaryotic domain-containing protein</fullName>
    </recommendedName>
</protein>
<dbReference type="AlphaFoldDB" id="A0A3P7PXH4"/>
<dbReference type="OrthoDB" id="6285470at2759"/>
<dbReference type="InterPro" id="IPR036390">
    <property type="entry name" value="WH_DNA-bd_sf"/>
</dbReference>
<proteinExistence type="predicted"/>
<accession>A0A3P7PXH4</accession>
<keyword evidence="3" id="KW-1185">Reference proteome</keyword>
<dbReference type="InterPro" id="IPR006909">
    <property type="entry name" value="Rad21/Rec8_C_eu"/>
</dbReference>
<evidence type="ECO:0000259" key="1">
    <source>
        <dbReference type="Pfam" id="PF04824"/>
    </source>
</evidence>
<dbReference type="Proteomes" id="UP000281553">
    <property type="component" value="Unassembled WGS sequence"/>
</dbReference>
<evidence type="ECO:0000313" key="2">
    <source>
        <dbReference type="EMBL" id="VDN24412.1"/>
    </source>
</evidence>